<proteinExistence type="predicted"/>
<gene>
    <name evidence="1" type="ORF">L2E82_14994</name>
</gene>
<protein>
    <submittedName>
        <fullName evidence="1">Uncharacterized protein</fullName>
    </submittedName>
</protein>
<dbReference type="Proteomes" id="UP001055811">
    <property type="component" value="Linkage Group LG03"/>
</dbReference>
<evidence type="ECO:0000313" key="1">
    <source>
        <dbReference type="EMBL" id="KAI3764976.1"/>
    </source>
</evidence>
<dbReference type="EMBL" id="CM042011">
    <property type="protein sequence ID" value="KAI3764976.1"/>
    <property type="molecule type" value="Genomic_DNA"/>
</dbReference>
<sequence>MIAFLNFTDRNLLESIQKGPHIPPIEESKWTEEDEQKVRLDLEAKFTLTLSLPNTFSLLSSIYVGFRYKYGESVTDTYIRFNCLINELKKEHNMIFDNSGLVSRFLTSVPPALKHVSMVIQHSINFKTTYGTHFFASLEVNANLEEPEFGAPNFREKERSTAYSSKIYLQFCSYSLLSLVLGIKKSVIKKSEGLGYIILFSNGERHQMQVWVPPVIQRQS</sequence>
<evidence type="ECO:0000313" key="2">
    <source>
        <dbReference type="Proteomes" id="UP001055811"/>
    </source>
</evidence>
<name>A0ACB9F1X8_CICIN</name>
<comment type="caution">
    <text evidence="1">The sequence shown here is derived from an EMBL/GenBank/DDBJ whole genome shotgun (WGS) entry which is preliminary data.</text>
</comment>
<reference evidence="2" key="1">
    <citation type="journal article" date="2022" name="Mol. Ecol. Resour.">
        <title>The genomes of chicory, endive, great burdock and yacon provide insights into Asteraceae palaeo-polyploidization history and plant inulin production.</title>
        <authorList>
            <person name="Fan W."/>
            <person name="Wang S."/>
            <person name="Wang H."/>
            <person name="Wang A."/>
            <person name="Jiang F."/>
            <person name="Liu H."/>
            <person name="Zhao H."/>
            <person name="Xu D."/>
            <person name="Zhang Y."/>
        </authorList>
    </citation>
    <scope>NUCLEOTIDE SEQUENCE [LARGE SCALE GENOMIC DNA]</scope>
    <source>
        <strain evidence="2">cv. Punajuju</strain>
    </source>
</reference>
<reference evidence="1 2" key="2">
    <citation type="journal article" date="2022" name="Mol. Ecol. Resour.">
        <title>The genomes of chicory, endive, great burdock and yacon provide insights into Asteraceae paleo-polyploidization history and plant inulin production.</title>
        <authorList>
            <person name="Fan W."/>
            <person name="Wang S."/>
            <person name="Wang H."/>
            <person name="Wang A."/>
            <person name="Jiang F."/>
            <person name="Liu H."/>
            <person name="Zhao H."/>
            <person name="Xu D."/>
            <person name="Zhang Y."/>
        </authorList>
    </citation>
    <scope>NUCLEOTIDE SEQUENCE [LARGE SCALE GENOMIC DNA]</scope>
    <source>
        <strain evidence="2">cv. Punajuju</strain>
        <tissue evidence="1">Leaves</tissue>
    </source>
</reference>
<accession>A0ACB9F1X8</accession>
<keyword evidence="2" id="KW-1185">Reference proteome</keyword>
<organism evidence="1 2">
    <name type="scientific">Cichorium intybus</name>
    <name type="common">Chicory</name>
    <dbReference type="NCBI Taxonomy" id="13427"/>
    <lineage>
        <taxon>Eukaryota</taxon>
        <taxon>Viridiplantae</taxon>
        <taxon>Streptophyta</taxon>
        <taxon>Embryophyta</taxon>
        <taxon>Tracheophyta</taxon>
        <taxon>Spermatophyta</taxon>
        <taxon>Magnoliopsida</taxon>
        <taxon>eudicotyledons</taxon>
        <taxon>Gunneridae</taxon>
        <taxon>Pentapetalae</taxon>
        <taxon>asterids</taxon>
        <taxon>campanulids</taxon>
        <taxon>Asterales</taxon>
        <taxon>Asteraceae</taxon>
        <taxon>Cichorioideae</taxon>
        <taxon>Cichorieae</taxon>
        <taxon>Cichoriinae</taxon>
        <taxon>Cichorium</taxon>
    </lineage>
</organism>